<evidence type="ECO:0000256" key="9">
    <source>
        <dbReference type="ARBA" id="ARBA00022968"/>
    </source>
</evidence>
<protein>
    <submittedName>
        <fullName evidence="16">Endoplasmic reticulum aminopeptidase 2</fullName>
    </submittedName>
</protein>
<dbReference type="InterPro" id="IPR045357">
    <property type="entry name" value="Aminopeptidase_N-like_N"/>
</dbReference>
<dbReference type="Proteomes" id="UP000887116">
    <property type="component" value="Unassembled WGS sequence"/>
</dbReference>
<evidence type="ECO:0000256" key="4">
    <source>
        <dbReference type="ARBA" id="ARBA00022670"/>
    </source>
</evidence>
<comment type="cofactor">
    <cofactor evidence="1">
        <name>Zn(2+)</name>
        <dbReference type="ChEBI" id="CHEBI:29105"/>
    </cofactor>
</comment>
<organism evidence="16 17">
    <name type="scientific">Trichonephila clavata</name>
    <name type="common">Joro spider</name>
    <name type="synonym">Nephila clavata</name>
    <dbReference type="NCBI Taxonomy" id="2740835"/>
    <lineage>
        <taxon>Eukaryota</taxon>
        <taxon>Metazoa</taxon>
        <taxon>Ecdysozoa</taxon>
        <taxon>Arthropoda</taxon>
        <taxon>Chelicerata</taxon>
        <taxon>Arachnida</taxon>
        <taxon>Araneae</taxon>
        <taxon>Araneomorphae</taxon>
        <taxon>Entelegynae</taxon>
        <taxon>Araneoidea</taxon>
        <taxon>Nephilidae</taxon>
        <taxon>Trichonephila</taxon>
    </lineage>
</organism>
<evidence type="ECO:0000313" key="17">
    <source>
        <dbReference type="Proteomes" id="UP000887116"/>
    </source>
</evidence>
<evidence type="ECO:0000256" key="11">
    <source>
        <dbReference type="ARBA" id="ARBA00023136"/>
    </source>
</evidence>
<keyword evidence="4" id="KW-0645">Protease</keyword>
<keyword evidence="5 14" id="KW-0812">Transmembrane</keyword>
<gene>
    <name evidence="16" type="primary">ERAP2</name>
    <name evidence="16" type="ORF">TNCT_148991</name>
</gene>
<dbReference type="GO" id="GO:0008270">
    <property type="term" value="F:zinc ion binding"/>
    <property type="evidence" value="ECO:0007669"/>
    <property type="project" value="TreeGrafter"/>
</dbReference>
<dbReference type="PRINTS" id="PR00756">
    <property type="entry name" value="ALADIPTASE"/>
</dbReference>
<accession>A0A8X6H8I3</accession>
<sequence>MAKLLVSQPSCIFAVIIFVLLVFSVGLLVFVLKGQLHHENSMERVAVHTEGSTPPVPSPETALPDNQADAAGHTSQPEETPWLDFRLPKSVIPVHYDLLLYPDLDTDTFLGSVNISLNVTAATKHFVVHAYRLSIRQVRVSDIRQKTLVVEKHFVYSPHEYFVVTMEEKVKPGPYELKFEFSGTLNGTIIGFYESRYKNSKNETRYLATSKFQPTYARRAFPCFDEPSFKSTFSVALVHDEGHVALSNMPGKATEPYSDDSRFFVTRFQKSVPMVTYLVCFIVSDFQFLGTTTSSGKQKNRDLINMYRIGRCYFARQAAALL</sequence>
<dbReference type="AlphaFoldDB" id="A0A8X6H8I3"/>
<proteinExistence type="predicted"/>
<dbReference type="GO" id="GO:0005737">
    <property type="term" value="C:cytoplasm"/>
    <property type="evidence" value="ECO:0007669"/>
    <property type="project" value="TreeGrafter"/>
</dbReference>
<evidence type="ECO:0000256" key="3">
    <source>
        <dbReference type="ARBA" id="ARBA00022438"/>
    </source>
</evidence>
<dbReference type="EMBL" id="BMAO01007698">
    <property type="protein sequence ID" value="GFR17928.1"/>
    <property type="molecule type" value="Genomic_DNA"/>
</dbReference>
<feature type="domain" description="Aminopeptidase N-like N-terminal" evidence="15">
    <location>
        <begin position="93"/>
        <end position="278"/>
    </location>
</feature>
<evidence type="ECO:0000259" key="15">
    <source>
        <dbReference type="Pfam" id="PF17900"/>
    </source>
</evidence>
<dbReference type="Pfam" id="PF17900">
    <property type="entry name" value="Peptidase_M1_N"/>
    <property type="match status" value="1"/>
</dbReference>
<dbReference type="InterPro" id="IPR001930">
    <property type="entry name" value="Peptidase_M1"/>
</dbReference>
<evidence type="ECO:0000256" key="2">
    <source>
        <dbReference type="ARBA" id="ARBA00004606"/>
    </source>
</evidence>
<dbReference type="InterPro" id="IPR050344">
    <property type="entry name" value="Peptidase_M1_aminopeptidases"/>
</dbReference>
<evidence type="ECO:0000256" key="14">
    <source>
        <dbReference type="SAM" id="Phobius"/>
    </source>
</evidence>
<evidence type="ECO:0000256" key="7">
    <source>
        <dbReference type="ARBA" id="ARBA00022801"/>
    </source>
</evidence>
<evidence type="ECO:0000256" key="10">
    <source>
        <dbReference type="ARBA" id="ARBA00022989"/>
    </source>
</evidence>
<keyword evidence="6" id="KW-0479">Metal-binding</keyword>
<dbReference type="GO" id="GO:0005615">
    <property type="term" value="C:extracellular space"/>
    <property type="evidence" value="ECO:0007669"/>
    <property type="project" value="TreeGrafter"/>
</dbReference>
<keyword evidence="12" id="KW-0325">Glycoprotein</keyword>
<keyword evidence="11 14" id="KW-0472">Membrane</keyword>
<keyword evidence="8" id="KW-0862">Zinc</keyword>
<dbReference type="GO" id="GO:0070006">
    <property type="term" value="F:metalloaminopeptidase activity"/>
    <property type="evidence" value="ECO:0007669"/>
    <property type="project" value="TreeGrafter"/>
</dbReference>
<comment type="caution">
    <text evidence="16">The sequence shown here is derived from an EMBL/GenBank/DDBJ whole genome shotgun (WGS) entry which is preliminary data.</text>
</comment>
<evidence type="ECO:0000256" key="1">
    <source>
        <dbReference type="ARBA" id="ARBA00001947"/>
    </source>
</evidence>
<dbReference type="Gene3D" id="2.60.40.1730">
    <property type="entry name" value="tricorn interacting facor f3 domain"/>
    <property type="match status" value="1"/>
</dbReference>
<keyword evidence="9" id="KW-0735">Signal-anchor</keyword>
<evidence type="ECO:0000256" key="12">
    <source>
        <dbReference type="ARBA" id="ARBA00023180"/>
    </source>
</evidence>
<keyword evidence="10 14" id="KW-1133">Transmembrane helix</keyword>
<dbReference type="GO" id="GO:0043171">
    <property type="term" value="P:peptide catabolic process"/>
    <property type="evidence" value="ECO:0007669"/>
    <property type="project" value="TreeGrafter"/>
</dbReference>
<evidence type="ECO:0000313" key="16">
    <source>
        <dbReference type="EMBL" id="GFR17928.1"/>
    </source>
</evidence>
<evidence type="ECO:0000256" key="5">
    <source>
        <dbReference type="ARBA" id="ARBA00022692"/>
    </source>
</evidence>
<evidence type="ECO:0000256" key="13">
    <source>
        <dbReference type="SAM" id="MobiDB-lite"/>
    </source>
</evidence>
<keyword evidence="3 16" id="KW-0031">Aminopeptidase</keyword>
<dbReference type="PANTHER" id="PTHR11533:SF276">
    <property type="entry name" value="GLUTAMYL AMINOPEPTIDASE"/>
    <property type="match status" value="1"/>
</dbReference>
<dbReference type="SUPFAM" id="SSF63737">
    <property type="entry name" value="Leukotriene A4 hydrolase N-terminal domain"/>
    <property type="match status" value="1"/>
</dbReference>
<dbReference type="GO" id="GO:0006508">
    <property type="term" value="P:proteolysis"/>
    <property type="evidence" value="ECO:0007669"/>
    <property type="project" value="UniProtKB-KW"/>
</dbReference>
<dbReference type="PANTHER" id="PTHR11533">
    <property type="entry name" value="PROTEASE M1 ZINC METALLOPROTEASE"/>
    <property type="match status" value="1"/>
</dbReference>
<name>A0A8X6H8I3_TRICU</name>
<evidence type="ECO:0000256" key="6">
    <source>
        <dbReference type="ARBA" id="ARBA00022723"/>
    </source>
</evidence>
<keyword evidence="17" id="KW-1185">Reference proteome</keyword>
<reference evidence="16" key="1">
    <citation type="submission" date="2020-07" db="EMBL/GenBank/DDBJ databases">
        <title>Multicomponent nature underlies the extraordinary mechanical properties of spider dragline silk.</title>
        <authorList>
            <person name="Kono N."/>
            <person name="Nakamura H."/>
            <person name="Mori M."/>
            <person name="Yoshida Y."/>
            <person name="Ohtoshi R."/>
            <person name="Malay A.D."/>
            <person name="Moran D.A.P."/>
            <person name="Tomita M."/>
            <person name="Numata K."/>
            <person name="Arakawa K."/>
        </authorList>
    </citation>
    <scope>NUCLEOTIDE SEQUENCE</scope>
</reference>
<feature type="transmembrane region" description="Helical" evidence="14">
    <location>
        <begin position="12"/>
        <end position="32"/>
    </location>
</feature>
<dbReference type="FunFam" id="2.60.40.1730:FF:000012">
    <property type="entry name" value="Aminopeptidase N"/>
    <property type="match status" value="1"/>
</dbReference>
<keyword evidence="7" id="KW-0378">Hydrolase</keyword>
<dbReference type="GO" id="GO:0016020">
    <property type="term" value="C:membrane"/>
    <property type="evidence" value="ECO:0007669"/>
    <property type="project" value="UniProtKB-SubCell"/>
</dbReference>
<dbReference type="InterPro" id="IPR042097">
    <property type="entry name" value="Aminopeptidase_N-like_N_sf"/>
</dbReference>
<evidence type="ECO:0000256" key="8">
    <source>
        <dbReference type="ARBA" id="ARBA00022833"/>
    </source>
</evidence>
<dbReference type="GO" id="GO:0042277">
    <property type="term" value="F:peptide binding"/>
    <property type="evidence" value="ECO:0007669"/>
    <property type="project" value="TreeGrafter"/>
</dbReference>
<dbReference type="OrthoDB" id="6420978at2759"/>
<comment type="subcellular location">
    <subcellularLocation>
        <location evidence="2">Membrane</location>
        <topology evidence="2">Single-pass type II membrane protein</topology>
    </subcellularLocation>
</comment>
<feature type="region of interest" description="Disordered" evidence="13">
    <location>
        <begin position="45"/>
        <end position="80"/>
    </location>
</feature>